<keyword evidence="1" id="KW-0732">Signal</keyword>
<dbReference type="RefSeq" id="WP_303480370.1">
    <property type="nucleotide sequence ID" value="NZ_JAUOPJ010000017.1"/>
</dbReference>
<dbReference type="Gene3D" id="2.40.160.10">
    <property type="entry name" value="Porin"/>
    <property type="match status" value="1"/>
</dbReference>
<comment type="caution">
    <text evidence="2">The sequence shown here is derived from an EMBL/GenBank/DDBJ whole genome shotgun (WGS) entry which is preliminary data.</text>
</comment>
<dbReference type="EMBL" id="JAUOPJ010000017">
    <property type="protein sequence ID" value="MDO6458691.1"/>
    <property type="molecule type" value="Genomic_DNA"/>
</dbReference>
<feature type="signal peptide" evidence="1">
    <location>
        <begin position="1"/>
        <end position="30"/>
    </location>
</feature>
<dbReference type="SUPFAM" id="SSF56935">
    <property type="entry name" value="Porins"/>
    <property type="match status" value="1"/>
</dbReference>
<gene>
    <name evidence="2" type="ORF">Q4494_16515</name>
</gene>
<feature type="chain" id="PRO_5043443150" description="Porin" evidence="1">
    <location>
        <begin position="31"/>
        <end position="247"/>
    </location>
</feature>
<evidence type="ECO:0000313" key="3">
    <source>
        <dbReference type="Proteomes" id="UP001169823"/>
    </source>
</evidence>
<reference evidence="2" key="1">
    <citation type="submission" date="2023-07" db="EMBL/GenBank/DDBJ databases">
        <title>Genome content predicts the carbon catabolic preferences of heterotrophic bacteria.</title>
        <authorList>
            <person name="Gralka M."/>
        </authorList>
    </citation>
    <scope>NUCLEOTIDE SEQUENCE</scope>
    <source>
        <strain evidence="2">I2M02</strain>
    </source>
</reference>
<protein>
    <recommendedName>
        <fullName evidence="4">Porin</fullName>
    </recommendedName>
</protein>
<evidence type="ECO:0008006" key="4">
    <source>
        <dbReference type="Google" id="ProtNLM"/>
    </source>
</evidence>
<proteinExistence type="predicted"/>
<dbReference type="Proteomes" id="UP001169823">
    <property type="component" value="Unassembled WGS sequence"/>
</dbReference>
<evidence type="ECO:0000313" key="2">
    <source>
        <dbReference type="EMBL" id="MDO6458691.1"/>
    </source>
</evidence>
<organism evidence="2 3">
    <name type="scientific">Celeribacter halophilus</name>
    <dbReference type="NCBI Taxonomy" id="576117"/>
    <lineage>
        <taxon>Bacteria</taxon>
        <taxon>Pseudomonadati</taxon>
        <taxon>Pseudomonadota</taxon>
        <taxon>Alphaproteobacteria</taxon>
        <taxon>Rhodobacterales</taxon>
        <taxon>Roseobacteraceae</taxon>
        <taxon>Celeribacter</taxon>
    </lineage>
</organism>
<name>A0AAW7XWM6_9RHOB</name>
<accession>A0AAW7XWM6</accession>
<evidence type="ECO:0000256" key="1">
    <source>
        <dbReference type="SAM" id="SignalP"/>
    </source>
</evidence>
<dbReference type="InterPro" id="IPR023614">
    <property type="entry name" value="Porin_dom_sf"/>
</dbReference>
<sequence>MQNDEEIMQIIKVACLALVGTSMLAVSAQAAEITGGELVFSTSKMSDDTDLRALSLEGAVTVDVASGFSVQGDLAHYKFAEIDENVTAMRLHGIYSPSEAADIGLFYGREDGDGINFDTYGLEGTYTTGALTFEGYAMFGEDDEFNNGYGLSATYQAARSFDIEVAYDTVDIDHLDLDRWSVKGIYGASDGVSVFAEVGSGSYDFDYSGFEANDSSSFIGAGIQLNMGRKGGATMSQRGLSQLMPGL</sequence>
<dbReference type="AlphaFoldDB" id="A0AAW7XWM6"/>